<gene>
    <name evidence="2" type="ORF">NDK47_12190</name>
</gene>
<organism evidence="2 3">
    <name type="scientific">Brevibacillus ruminantium</name>
    <dbReference type="NCBI Taxonomy" id="2950604"/>
    <lineage>
        <taxon>Bacteria</taxon>
        <taxon>Bacillati</taxon>
        <taxon>Bacillota</taxon>
        <taxon>Bacilli</taxon>
        <taxon>Bacillales</taxon>
        <taxon>Paenibacillaceae</taxon>
        <taxon>Brevibacillus</taxon>
    </lineage>
</organism>
<proteinExistence type="predicted"/>
<sequence length="68" mass="7839">MRVWIEVGYLYYVVFLMIVSGYLVLRTDASGYRFFGLTKEHKVATILGWTNIVLGVAVILLQLLYPVR</sequence>
<keyword evidence="1" id="KW-0812">Transmembrane</keyword>
<protein>
    <submittedName>
        <fullName evidence="2">Uncharacterized protein</fullName>
    </submittedName>
</protein>
<feature type="transmembrane region" description="Helical" evidence="1">
    <location>
        <begin position="6"/>
        <end position="25"/>
    </location>
</feature>
<reference evidence="2" key="1">
    <citation type="submission" date="2022-06" db="EMBL/GenBank/DDBJ databases">
        <title>Genome sequencing of Brevibacillus sp. BB3-R1.</title>
        <authorList>
            <person name="Heo J."/>
            <person name="Lee D."/>
            <person name="Won M."/>
            <person name="Han B.-H."/>
            <person name="Hong S.-B."/>
            <person name="Kwon S.-W."/>
        </authorList>
    </citation>
    <scope>NUCLEOTIDE SEQUENCE</scope>
    <source>
        <strain evidence="2">BB3-R1</strain>
    </source>
</reference>
<keyword evidence="1" id="KW-1133">Transmembrane helix</keyword>
<dbReference type="InterPro" id="IPR049971">
    <property type="entry name" value="CLC_0170-like"/>
</dbReference>
<name>A0ABY4WLM4_9BACL</name>
<feature type="transmembrane region" description="Helical" evidence="1">
    <location>
        <begin position="46"/>
        <end position="65"/>
    </location>
</feature>
<evidence type="ECO:0000313" key="3">
    <source>
        <dbReference type="Proteomes" id="UP001056500"/>
    </source>
</evidence>
<keyword evidence="3" id="KW-1185">Reference proteome</keyword>
<dbReference type="RefSeq" id="WP_251875207.1">
    <property type="nucleotide sequence ID" value="NZ_CP098755.1"/>
</dbReference>
<evidence type="ECO:0000313" key="2">
    <source>
        <dbReference type="EMBL" id="USG67987.1"/>
    </source>
</evidence>
<dbReference type="NCBIfam" id="NF042414">
    <property type="entry name" value="CLC_0170_fam"/>
    <property type="match status" value="1"/>
</dbReference>
<dbReference type="EMBL" id="CP098755">
    <property type="protein sequence ID" value="USG67987.1"/>
    <property type="molecule type" value="Genomic_DNA"/>
</dbReference>
<keyword evidence="1" id="KW-0472">Membrane</keyword>
<accession>A0ABY4WLM4</accession>
<evidence type="ECO:0000256" key="1">
    <source>
        <dbReference type="SAM" id="Phobius"/>
    </source>
</evidence>
<dbReference type="Proteomes" id="UP001056500">
    <property type="component" value="Chromosome"/>
</dbReference>